<dbReference type="Proteomes" id="UP000270856">
    <property type="component" value="Unassembled WGS sequence"/>
</dbReference>
<comment type="caution">
    <text evidence="1">The sequence shown here is derived from an EMBL/GenBank/DDBJ whole genome shotgun (WGS) entry which is preliminary data.</text>
</comment>
<reference evidence="1 2" key="1">
    <citation type="submission" date="2018-11" db="EMBL/GenBank/DDBJ databases">
        <title>Aureibaculum marinum gen. nov., sp. nov., a member of the family Flavobacteriaceae isolated from the Bohai Sea.</title>
        <authorList>
            <person name="Ji X."/>
        </authorList>
    </citation>
    <scope>NUCLEOTIDE SEQUENCE [LARGE SCALE GENOMIC DNA]</scope>
    <source>
        <strain evidence="1 2">BH-SD17</strain>
    </source>
</reference>
<dbReference type="AlphaFoldDB" id="A0A3N4P0G2"/>
<sequence length="517" mass="57885">MRFLYSVFIVLIILAMGSCRKDFGTVISSGNLEFSVDTLLLNRVFDQIGSSTKSFKVYNRSNEAITIPNIKLGRGDDSFYRLNVDGVPGKSFENIDILPNDSIYVFVEATVDFDKVTDNDFFYRDSVVFYSGIKEQNVKLEALVLDVNLIRPDRVQQADGSFTYETIIIGENTEGNLLGFKGTNLVGNTTFTNEKPYLIYGYVGVPENTTLTIEEGATLYFHNNSGIIVDKNASLKVNGTFDNHVLFEDDRLEPEYENSPGQWGTIWLREGSKNNTINYAIIKNNVIGLLVDDNVNANPTLSIKNTQIYNTSNYGLLGRKTNILGENLVIANSGQSTLACTMGGIYNFTHSTFANYWNAGFRQFPSVLINNHYTYYDDTNTEIVETHNLQTANFTNCIISGNQDLEFLLDKVEGADFNFNIKNSMIKFNTTNVNVLESPIYDFDNTSLYQNIILNGEPNFMDVSTNEYIIGEESDANGNADIDGALQVPVDILNVNRTVSPDIGAYQHIVFEEEENS</sequence>
<accession>A0A3N4P0G2</accession>
<dbReference type="PROSITE" id="PS51257">
    <property type="entry name" value="PROKAR_LIPOPROTEIN"/>
    <property type="match status" value="1"/>
</dbReference>
<proteinExistence type="predicted"/>
<evidence type="ECO:0000313" key="1">
    <source>
        <dbReference type="EMBL" id="RPD99938.1"/>
    </source>
</evidence>
<organism evidence="1 2">
    <name type="scientific">Aureibaculum marinum</name>
    <dbReference type="NCBI Taxonomy" id="2487930"/>
    <lineage>
        <taxon>Bacteria</taxon>
        <taxon>Pseudomonadati</taxon>
        <taxon>Bacteroidota</taxon>
        <taxon>Flavobacteriia</taxon>
        <taxon>Flavobacteriales</taxon>
        <taxon>Flavobacteriaceae</taxon>
        <taxon>Aureibaculum</taxon>
    </lineage>
</organism>
<protein>
    <recommendedName>
        <fullName evidence="3">Right-handed parallel beta-helix repeat-containing protein</fullName>
    </recommendedName>
</protein>
<dbReference type="RefSeq" id="WP_123896116.1">
    <property type="nucleotide sequence ID" value="NZ_RPFJ01000002.1"/>
</dbReference>
<evidence type="ECO:0008006" key="3">
    <source>
        <dbReference type="Google" id="ProtNLM"/>
    </source>
</evidence>
<gene>
    <name evidence="1" type="ORF">EGM88_01340</name>
</gene>
<dbReference type="OrthoDB" id="1111178at2"/>
<dbReference type="EMBL" id="RPFJ01000002">
    <property type="protein sequence ID" value="RPD99938.1"/>
    <property type="molecule type" value="Genomic_DNA"/>
</dbReference>
<keyword evidence="2" id="KW-1185">Reference proteome</keyword>
<name>A0A3N4P0G2_9FLAO</name>
<evidence type="ECO:0000313" key="2">
    <source>
        <dbReference type="Proteomes" id="UP000270856"/>
    </source>
</evidence>